<dbReference type="InterPro" id="IPR037257">
    <property type="entry name" value="T2SS_E_N_sf"/>
</dbReference>
<dbReference type="Proteomes" id="UP000503251">
    <property type="component" value="Chromosome"/>
</dbReference>
<evidence type="ECO:0000313" key="1">
    <source>
        <dbReference type="EMBL" id="QJT11091.1"/>
    </source>
</evidence>
<dbReference type="EMBL" id="CP039543">
    <property type="protein sequence ID" value="QJT11091.1"/>
    <property type="molecule type" value="Genomic_DNA"/>
</dbReference>
<organism evidence="1 2">
    <name type="scientific">Oceanidesulfovibrio marinus</name>
    <dbReference type="NCBI Taxonomy" id="370038"/>
    <lineage>
        <taxon>Bacteria</taxon>
        <taxon>Pseudomonadati</taxon>
        <taxon>Thermodesulfobacteriota</taxon>
        <taxon>Desulfovibrionia</taxon>
        <taxon>Desulfovibrionales</taxon>
        <taxon>Desulfovibrionaceae</taxon>
        <taxon>Oceanidesulfovibrio</taxon>
    </lineage>
</organism>
<sequence>MPRRQCFFGRHLVQTGIISPGQLDRAISRQKQSNTLLGKLARERNLLAPEQIEAILEQQKQDPRRFGELAVDMGFISGDQLDNLLDNQANNHIYLGEALIKENILSQDALVAQLNIFQNLMLAHEEELAQLLSRAEHGEELLQLYEITRTYFFRIGFLSKAVRLERGIPEDIHGAQVFMEQHGKKGNVSYFGTILPESLLGQLASPLRELGDVDLSKDREIASEVLHNLNFLYCERCRKSGRKVRHGAVRIDLPSSVTSIESLRLQTTFDDFAIAYCT</sequence>
<reference evidence="1 2" key="1">
    <citation type="submission" date="2019-04" db="EMBL/GenBank/DDBJ databases">
        <title>Isolation and culture of sulfate reducing bacteria from the cold seep of the South China Sea.</title>
        <authorList>
            <person name="Sun C."/>
            <person name="Liu R."/>
        </authorList>
    </citation>
    <scope>NUCLEOTIDE SEQUENCE [LARGE SCALE GENOMIC DNA]</scope>
    <source>
        <strain evidence="1 2">CS1</strain>
    </source>
</reference>
<dbReference type="SUPFAM" id="SSF160246">
    <property type="entry name" value="EspE N-terminal domain-like"/>
    <property type="match status" value="1"/>
</dbReference>
<gene>
    <name evidence="1" type="ORF">E8L03_20200</name>
</gene>
<protein>
    <submittedName>
        <fullName evidence="1">Uncharacterized protein</fullName>
    </submittedName>
</protein>
<keyword evidence="2" id="KW-1185">Reference proteome</keyword>
<evidence type="ECO:0000313" key="2">
    <source>
        <dbReference type="Proteomes" id="UP000503251"/>
    </source>
</evidence>
<name>A0ABX6NLI5_9BACT</name>
<proteinExistence type="predicted"/>
<dbReference type="RefSeq" id="WP_171268347.1">
    <property type="nucleotide sequence ID" value="NZ_CP039543.1"/>
</dbReference>
<accession>A0ABX6NLI5</accession>